<proteinExistence type="predicted"/>
<sequence length="97" mass="10762">MKTTLLTALAVPFMLAIPVVAHADPSGPPSIFTPKQECDSTRSMVNLVHKLRPDAKTSDQIVDAYNQILIQQGYRPLVDIAGMKQYTKNHMQSCNIH</sequence>
<gene>
    <name evidence="2" type="ORF">KO481_06465</name>
</gene>
<comment type="caution">
    <text evidence="2">The sequence shown here is derived from an EMBL/GenBank/DDBJ whole genome shotgun (WGS) entry which is preliminary data.</text>
</comment>
<dbReference type="Proteomes" id="UP000733379">
    <property type="component" value="Unassembled WGS sequence"/>
</dbReference>
<dbReference type="EMBL" id="JAHKNI010000002">
    <property type="protein sequence ID" value="MBU3061164.1"/>
    <property type="molecule type" value="Genomic_DNA"/>
</dbReference>
<keyword evidence="1" id="KW-0732">Signal</keyword>
<evidence type="ECO:0008006" key="4">
    <source>
        <dbReference type="Google" id="ProtNLM"/>
    </source>
</evidence>
<evidence type="ECO:0000256" key="1">
    <source>
        <dbReference type="SAM" id="SignalP"/>
    </source>
</evidence>
<name>A0ABS6AT03_9NOCA</name>
<evidence type="ECO:0000313" key="3">
    <source>
        <dbReference type="Proteomes" id="UP000733379"/>
    </source>
</evidence>
<reference evidence="2 3" key="1">
    <citation type="submission" date="2021-06" db="EMBL/GenBank/DDBJ databases">
        <title>Actinomycetes sequencing.</title>
        <authorList>
            <person name="Shan Q."/>
        </authorList>
    </citation>
    <scope>NUCLEOTIDE SEQUENCE [LARGE SCALE GENOMIC DNA]</scope>
    <source>
        <strain evidence="2 3">NEAU-G5</strain>
    </source>
</reference>
<feature type="chain" id="PRO_5046071980" description="Hemophore-related protein" evidence="1">
    <location>
        <begin position="24"/>
        <end position="97"/>
    </location>
</feature>
<organism evidence="2 3">
    <name type="scientific">Nocardia albiluteola</name>
    <dbReference type="NCBI Taxonomy" id="2842303"/>
    <lineage>
        <taxon>Bacteria</taxon>
        <taxon>Bacillati</taxon>
        <taxon>Actinomycetota</taxon>
        <taxon>Actinomycetes</taxon>
        <taxon>Mycobacteriales</taxon>
        <taxon>Nocardiaceae</taxon>
        <taxon>Nocardia</taxon>
    </lineage>
</organism>
<dbReference type="RefSeq" id="WP_215916087.1">
    <property type="nucleotide sequence ID" value="NZ_JAHKNI010000002.1"/>
</dbReference>
<keyword evidence="3" id="KW-1185">Reference proteome</keyword>
<protein>
    <recommendedName>
        <fullName evidence="4">Hemophore-related protein</fullName>
    </recommendedName>
</protein>
<feature type="signal peptide" evidence="1">
    <location>
        <begin position="1"/>
        <end position="23"/>
    </location>
</feature>
<accession>A0ABS6AT03</accession>
<evidence type="ECO:0000313" key="2">
    <source>
        <dbReference type="EMBL" id="MBU3061164.1"/>
    </source>
</evidence>